<feature type="region of interest" description="Disordered" evidence="1">
    <location>
        <begin position="293"/>
        <end position="318"/>
    </location>
</feature>
<keyword evidence="3" id="KW-1185">Reference proteome</keyword>
<comment type="caution">
    <text evidence="2">The sequence shown here is derived from an EMBL/GenBank/DDBJ whole genome shotgun (WGS) entry which is preliminary data.</text>
</comment>
<organism evidence="2 3">
    <name type="scientific">Actinomortierella ambigua</name>
    <dbReference type="NCBI Taxonomy" id="1343610"/>
    <lineage>
        <taxon>Eukaryota</taxon>
        <taxon>Fungi</taxon>
        <taxon>Fungi incertae sedis</taxon>
        <taxon>Mucoromycota</taxon>
        <taxon>Mortierellomycotina</taxon>
        <taxon>Mortierellomycetes</taxon>
        <taxon>Mortierellales</taxon>
        <taxon>Mortierellaceae</taxon>
        <taxon>Actinomortierella</taxon>
    </lineage>
</organism>
<protein>
    <submittedName>
        <fullName evidence="2">Uncharacterized protein</fullName>
    </submittedName>
</protein>
<gene>
    <name evidence="2" type="ORF">DFQ27_005529</name>
</gene>
<dbReference type="OrthoDB" id="2357740at2759"/>
<accession>A0A9P6PYG9</accession>
<dbReference type="AlphaFoldDB" id="A0A9P6PYG9"/>
<feature type="compositionally biased region" description="Low complexity" evidence="1">
    <location>
        <begin position="245"/>
        <end position="271"/>
    </location>
</feature>
<dbReference type="Proteomes" id="UP000807716">
    <property type="component" value="Unassembled WGS sequence"/>
</dbReference>
<feature type="compositionally biased region" description="Polar residues" evidence="1">
    <location>
        <begin position="42"/>
        <end position="51"/>
    </location>
</feature>
<reference evidence="2" key="1">
    <citation type="journal article" date="2020" name="Fungal Divers.">
        <title>Resolving the Mortierellaceae phylogeny through synthesis of multi-gene phylogenetics and phylogenomics.</title>
        <authorList>
            <person name="Vandepol N."/>
            <person name="Liber J."/>
            <person name="Desiro A."/>
            <person name="Na H."/>
            <person name="Kennedy M."/>
            <person name="Barry K."/>
            <person name="Grigoriev I.V."/>
            <person name="Miller A.N."/>
            <person name="O'Donnell K."/>
            <person name="Stajich J.E."/>
            <person name="Bonito G."/>
        </authorList>
    </citation>
    <scope>NUCLEOTIDE SEQUENCE</scope>
    <source>
        <strain evidence="2">BC1065</strain>
    </source>
</reference>
<evidence type="ECO:0000256" key="1">
    <source>
        <dbReference type="SAM" id="MobiDB-lite"/>
    </source>
</evidence>
<evidence type="ECO:0000313" key="3">
    <source>
        <dbReference type="Proteomes" id="UP000807716"/>
    </source>
</evidence>
<feature type="region of interest" description="Disordered" evidence="1">
    <location>
        <begin position="40"/>
        <end position="108"/>
    </location>
</feature>
<feature type="region of interest" description="Disordered" evidence="1">
    <location>
        <begin position="239"/>
        <end position="272"/>
    </location>
</feature>
<name>A0A9P6PYG9_9FUNG</name>
<evidence type="ECO:0000313" key="2">
    <source>
        <dbReference type="EMBL" id="KAG0256724.1"/>
    </source>
</evidence>
<feature type="compositionally biased region" description="Basic and acidic residues" evidence="1">
    <location>
        <begin position="83"/>
        <end position="105"/>
    </location>
</feature>
<sequence>MIPRSLVQGPLRTIASPATRYIASSTRAFTTYPVLKTGEAPATSSATDGAEQQQQQQAPRRAFGGKKRFDSNNNSNNRNFKGKNNDRRARRYSGNDDRSVPKFERPAPVPYNTQQPLYFAEPEDWVVSSVTGPRPLYANVATGDADASASKVGGALIETATVTGLRAHGDLDPWVEQSVLRELSEVAATSGKDHQKKSDTSVEFQEFYIQGLSSNFQEILNPKNKINRFNNGGLANQARYEASSEETTTTSPSSSSSSATTETATATTATAAKDETLVERSWKRLEYHGGDYSRPAHPLKHLASQPPQGIKPAGSKGKEMLEHVSALIGQNQSVGFEDKKKMLRAVQKGLSGF</sequence>
<proteinExistence type="predicted"/>
<dbReference type="EMBL" id="JAAAJB010000396">
    <property type="protein sequence ID" value="KAG0256724.1"/>
    <property type="molecule type" value="Genomic_DNA"/>
</dbReference>